<feature type="chain" id="PRO_5039109373" evidence="1">
    <location>
        <begin position="26"/>
        <end position="213"/>
    </location>
</feature>
<accession>A0A9D1JED3</accession>
<dbReference type="Proteomes" id="UP000824201">
    <property type="component" value="Unassembled WGS sequence"/>
</dbReference>
<comment type="caution">
    <text evidence="2">The sequence shown here is derived from an EMBL/GenBank/DDBJ whole genome shotgun (WGS) entry which is preliminary data.</text>
</comment>
<evidence type="ECO:0000256" key="1">
    <source>
        <dbReference type="SAM" id="SignalP"/>
    </source>
</evidence>
<proteinExistence type="predicted"/>
<reference evidence="2" key="1">
    <citation type="submission" date="2020-10" db="EMBL/GenBank/DDBJ databases">
        <authorList>
            <person name="Gilroy R."/>
        </authorList>
    </citation>
    <scope>NUCLEOTIDE SEQUENCE</scope>
    <source>
        <strain evidence="2">ChiW13-3771</strain>
    </source>
</reference>
<keyword evidence="1" id="KW-0732">Signal</keyword>
<sequence length="213" mass="23960">MKKMVKKIVSFICTVIIMITLPVYANGSDLAHTLLVDEDSFSIKVNGSEYLFIDYINDTITRGVLNDEKNKLILYYPDGRVSVLTKAEDENIYRDGKLYLEKDARNFPSTCSIPAGYERANTYRTKQSVYGDVASIALSIISLIGGPIGVASGIAGIIVSLKGMVENEVYIEITQYVHKSIYKYYNVTRFYRDSAYTDLIKTVESGPYDVFPY</sequence>
<dbReference type="EMBL" id="DVHN01000139">
    <property type="protein sequence ID" value="HIR89401.1"/>
    <property type="molecule type" value="Genomic_DNA"/>
</dbReference>
<organism evidence="2 3">
    <name type="scientific">Candidatus Fimimorpha faecalis</name>
    <dbReference type="NCBI Taxonomy" id="2840824"/>
    <lineage>
        <taxon>Bacteria</taxon>
        <taxon>Bacillati</taxon>
        <taxon>Bacillota</taxon>
        <taxon>Clostridia</taxon>
        <taxon>Eubacteriales</taxon>
        <taxon>Candidatus Fimimorpha</taxon>
    </lineage>
</organism>
<reference evidence="2" key="2">
    <citation type="journal article" date="2021" name="PeerJ">
        <title>Extensive microbial diversity within the chicken gut microbiome revealed by metagenomics and culture.</title>
        <authorList>
            <person name="Gilroy R."/>
            <person name="Ravi A."/>
            <person name="Getino M."/>
            <person name="Pursley I."/>
            <person name="Horton D.L."/>
            <person name="Alikhan N.F."/>
            <person name="Baker D."/>
            <person name="Gharbi K."/>
            <person name="Hall N."/>
            <person name="Watson M."/>
            <person name="Adriaenssens E.M."/>
            <person name="Foster-Nyarko E."/>
            <person name="Jarju S."/>
            <person name="Secka A."/>
            <person name="Antonio M."/>
            <person name="Oren A."/>
            <person name="Chaudhuri R.R."/>
            <person name="La Ragione R."/>
            <person name="Hildebrand F."/>
            <person name="Pallen M.J."/>
        </authorList>
    </citation>
    <scope>NUCLEOTIDE SEQUENCE</scope>
    <source>
        <strain evidence="2">ChiW13-3771</strain>
    </source>
</reference>
<dbReference type="AlphaFoldDB" id="A0A9D1JED3"/>
<protein>
    <submittedName>
        <fullName evidence="2">Uncharacterized protein</fullName>
    </submittedName>
</protein>
<evidence type="ECO:0000313" key="2">
    <source>
        <dbReference type="EMBL" id="HIR89401.1"/>
    </source>
</evidence>
<name>A0A9D1JED3_9FIRM</name>
<feature type="signal peptide" evidence="1">
    <location>
        <begin position="1"/>
        <end position="25"/>
    </location>
</feature>
<gene>
    <name evidence="2" type="ORF">IAC96_10650</name>
</gene>
<evidence type="ECO:0000313" key="3">
    <source>
        <dbReference type="Proteomes" id="UP000824201"/>
    </source>
</evidence>